<reference evidence="1" key="1">
    <citation type="submission" date="2020-10" db="EMBL/GenBank/DDBJ databases">
        <title>Taxonomic study of unclassified bacteria belonging to the class Ktedonobacteria.</title>
        <authorList>
            <person name="Yabe S."/>
            <person name="Wang C.M."/>
            <person name="Zheng Y."/>
            <person name="Sakai Y."/>
            <person name="Cavaletti L."/>
            <person name="Monciardini P."/>
            <person name="Donadio S."/>
        </authorList>
    </citation>
    <scope>NUCLEOTIDE SEQUENCE</scope>
    <source>
        <strain evidence="1">SOSP1-1</strain>
    </source>
</reference>
<keyword evidence="2" id="KW-1185">Reference proteome</keyword>
<dbReference type="AlphaFoldDB" id="A0A8J3HUM2"/>
<sequence length="76" mass="8338">MGMGACGAGVRLAYGSHSVLTPETERQRWTGHSLGLFRRTEIHYHPLGLPESDLIGILPLMASSPSDLDEEKRTSF</sequence>
<gene>
    <name evidence="1" type="ORF">KSX_04490</name>
</gene>
<dbReference type="EMBL" id="BNJF01000001">
    <property type="protein sequence ID" value="GHO42286.1"/>
    <property type="molecule type" value="Genomic_DNA"/>
</dbReference>
<proteinExistence type="predicted"/>
<protein>
    <submittedName>
        <fullName evidence="1">Uncharacterized protein</fullName>
    </submittedName>
</protein>
<accession>A0A8J3HUM2</accession>
<dbReference type="Proteomes" id="UP000612362">
    <property type="component" value="Unassembled WGS sequence"/>
</dbReference>
<evidence type="ECO:0000313" key="1">
    <source>
        <dbReference type="EMBL" id="GHO42286.1"/>
    </source>
</evidence>
<organism evidence="1 2">
    <name type="scientific">Ktedonospora formicarum</name>
    <dbReference type="NCBI Taxonomy" id="2778364"/>
    <lineage>
        <taxon>Bacteria</taxon>
        <taxon>Bacillati</taxon>
        <taxon>Chloroflexota</taxon>
        <taxon>Ktedonobacteria</taxon>
        <taxon>Ktedonobacterales</taxon>
        <taxon>Ktedonobacteraceae</taxon>
        <taxon>Ktedonospora</taxon>
    </lineage>
</organism>
<evidence type="ECO:0000313" key="2">
    <source>
        <dbReference type="Proteomes" id="UP000612362"/>
    </source>
</evidence>
<comment type="caution">
    <text evidence="1">The sequence shown here is derived from an EMBL/GenBank/DDBJ whole genome shotgun (WGS) entry which is preliminary data.</text>
</comment>
<name>A0A8J3HUM2_9CHLR</name>